<organism evidence="1 2">
    <name type="scientific">Mycena venus</name>
    <dbReference type="NCBI Taxonomy" id="2733690"/>
    <lineage>
        <taxon>Eukaryota</taxon>
        <taxon>Fungi</taxon>
        <taxon>Dikarya</taxon>
        <taxon>Basidiomycota</taxon>
        <taxon>Agaricomycotina</taxon>
        <taxon>Agaricomycetes</taxon>
        <taxon>Agaricomycetidae</taxon>
        <taxon>Agaricales</taxon>
        <taxon>Marasmiineae</taxon>
        <taxon>Mycenaceae</taxon>
        <taxon>Mycena</taxon>
    </lineage>
</organism>
<dbReference type="EMBL" id="JACAZI010000001">
    <property type="protein sequence ID" value="KAF7372703.1"/>
    <property type="molecule type" value="Genomic_DNA"/>
</dbReference>
<gene>
    <name evidence="1" type="ORF">MVEN_00133700</name>
</gene>
<name>A0A8H7DHR7_9AGAR</name>
<evidence type="ECO:0000313" key="1">
    <source>
        <dbReference type="EMBL" id="KAF7372703.1"/>
    </source>
</evidence>
<reference evidence="1" key="1">
    <citation type="submission" date="2020-05" db="EMBL/GenBank/DDBJ databases">
        <title>Mycena genomes resolve the evolution of fungal bioluminescence.</title>
        <authorList>
            <person name="Tsai I.J."/>
        </authorList>
    </citation>
    <scope>NUCLEOTIDE SEQUENCE</scope>
    <source>
        <strain evidence="1">CCC161011</strain>
    </source>
</reference>
<protein>
    <submittedName>
        <fullName evidence="1">Uncharacterized protein</fullName>
    </submittedName>
</protein>
<dbReference type="AlphaFoldDB" id="A0A8H7DHR7"/>
<comment type="caution">
    <text evidence="1">The sequence shown here is derived from an EMBL/GenBank/DDBJ whole genome shotgun (WGS) entry which is preliminary data.</text>
</comment>
<keyword evidence="2" id="KW-1185">Reference proteome</keyword>
<evidence type="ECO:0000313" key="2">
    <source>
        <dbReference type="Proteomes" id="UP000620124"/>
    </source>
</evidence>
<sequence length="158" mass="17780">MLYNQSSYIPLDTLNINAPVYQSVPIQMYHSPDESDTGSDGGGEFRRSGPAFMDVNHLLLEDSFSLAACEQSQYATLTTLMRPAEPDMQYLGDRDEYHDRTPHAEKHHLSRFQPTALPSAFQQSSNFFDAENYLRQQLKLLPNAPVNLWSVREPAGGG</sequence>
<proteinExistence type="predicted"/>
<accession>A0A8H7DHR7</accession>
<dbReference type="Proteomes" id="UP000620124">
    <property type="component" value="Unassembled WGS sequence"/>
</dbReference>